<evidence type="ECO:0000256" key="3">
    <source>
        <dbReference type="ARBA" id="ARBA00022737"/>
    </source>
</evidence>
<feature type="domain" description="PGG" evidence="9">
    <location>
        <begin position="145"/>
        <end position="249"/>
    </location>
</feature>
<dbReference type="Pfam" id="PF13962">
    <property type="entry name" value="PGG"/>
    <property type="match status" value="1"/>
</dbReference>
<feature type="region of interest" description="Disordered" evidence="7">
    <location>
        <begin position="116"/>
        <end position="135"/>
    </location>
</feature>
<comment type="subcellular location">
    <subcellularLocation>
        <location evidence="1">Membrane</location>
        <topology evidence="1">Multi-pass membrane protein</topology>
    </subcellularLocation>
</comment>
<feature type="transmembrane region" description="Helical" evidence="8">
    <location>
        <begin position="230"/>
        <end position="252"/>
    </location>
</feature>
<evidence type="ECO:0000256" key="6">
    <source>
        <dbReference type="ARBA" id="ARBA00023136"/>
    </source>
</evidence>
<accession>A0AA38CWI4</accession>
<keyword evidence="5" id="KW-0040">ANK repeat</keyword>
<name>A0AA38CWI4_TAXCH</name>
<dbReference type="PANTHER" id="PTHR24186">
    <property type="entry name" value="PROTEIN PHOSPHATASE 1 REGULATORY SUBUNIT"/>
    <property type="match status" value="1"/>
</dbReference>
<feature type="transmembrane region" description="Helical" evidence="8">
    <location>
        <begin position="144"/>
        <end position="165"/>
    </location>
</feature>
<dbReference type="Proteomes" id="UP000824469">
    <property type="component" value="Unassembled WGS sequence"/>
</dbReference>
<comment type="caution">
    <text evidence="10">The sequence shown here is derived from an EMBL/GenBank/DDBJ whole genome shotgun (WGS) entry which is preliminary data.</text>
</comment>
<keyword evidence="4 8" id="KW-1133">Transmembrane helix</keyword>
<sequence length="269" mass="29972">LMTKKDDCARDIGMNYCDKSLMTKKDDLGRCAIHIVDLFILMMPDCVEIQSSCLKTAVHFDVEYNQIGIVKRLVSENKGLSPLDIAIEVASQNTSDFGEIVRIFEGVGATHSLIRHSKPWKHSQQNNSKDNGSMQDDKILDVDNLVASFIATVTFAAIFQVPGGTNESNDIRNHIGVARMSLETVFQVFLFLDCLAFFASMTVVIAWLFRERLQTRLIANQSPLAKFSMLSLGTSIISIGLAFLSATILVTVPRNFEEVFKSDPKDLKE</sequence>
<evidence type="ECO:0000256" key="5">
    <source>
        <dbReference type="ARBA" id="ARBA00023043"/>
    </source>
</evidence>
<evidence type="ECO:0000256" key="1">
    <source>
        <dbReference type="ARBA" id="ARBA00004141"/>
    </source>
</evidence>
<dbReference type="PANTHER" id="PTHR24186:SF38">
    <property type="entry name" value="ANKYRIN REPEAT FAMILY PROTEIN"/>
    <property type="match status" value="1"/>
</dbReference>
<evidence type="ECO:0000259" key="9">
    <source>
        <dbReference type="Pfam" id="PF13962"/>
    </source>
</evidence>
<dbReference type="GO" id="GO:0005886">
    <property type="term" value="C:plasma membrane"/>
    <property type="evidence" value="ECO:0007669"/>
    <property type="project" value="TreeGrafter"/>
</dbReference>
<dbReference type="InterPro" id="IPR026961">
    <property type="entry name" value="PGG_dom"/>
</dbReference>
<organism evidence="10 11">
    <name type="scientific">Taxus chinensis</name>
    <name type="common">Chinese yew</name>
    <name type="synonym">Taxus wallichiana var. chinensis</name>
    <dbReference type="NCBI Taxonomy" id="29808"/>
    <lineage>
        <taxon>Eukaryota</taxon>
        <taxon>Viridiplantae</taxon>
        <taxon>Streptophyta</taxon>
        <taxon>Embryophyta</taxon>
        <taxon>Tracheophyta</taxon>
        <taxon>Spermatophyta</taxon>
        <taxon>Pinopsida</taxon>
        <taxon>Pinidae</taxon>
        <taxon>Conifers II</taxon>
        <taxon>Cupressales</taxon>
        <taxon>Taxaceae</taxon>
        <taxon>Taxus</taxon>
    </lineage>
</organism>
<keyword evidence="6 8" id="KW-0472">Membrane</keyword>
<evidence type="ECO:0000313" key="11">
    <source>
        <dbReference type="Proteomes" id="UP000824469"/>
    </source>
</evidence>
<evidence type="ECO:0000256" key="7">
    <source>
        <dbReference type="SAM" id="MobiDB-lite"/>
    </source>
</evidence>
<protein>
    <recommendedName>
        <fullName evidence="9">PGG domain-containing protein</fullName>
    </recommendedName>
</protein>
<dbReference type="EMBL" id="JAHRHJ020000008">
    <property type="protein sequence ID" value="KAH9304484.1"/>
    <property type="molecule type" value="Genomic_DNA"/>
</dbReference>
<gene>
    <name evidence="10" type="ORF">KI387_008888</name>
</gene>
<feature type="non-terminal residue" evidence="10">
    <location>
        <position position="1"/>
    </location>
</feature>
<proteinExistence type="predicted"/>
<keyword evidence="2 8" id="KW-0812">Transmembrane</keyword>
<keyword evidence="3" id="KW-0677">Repeat</keyword>
<feature type="transmembrane region" description="Helical" evidence="8">
    <location>
        <begin position="185"/>
        <end position="209"/>
    </location>
</feature>
<dbReference type="AlphaFoldDB" id="A0AA38CWI4"/>
<feature type="compositionally biased region" description="Polar residues" evidence="7">
    <location>
        <begin position="122"/>
        <end position="134"/>
    </location>
</feature>
<evidence type="ECO:0000256" key="2">
    <source>
        <dbReference type="ARBA" id="ARBA00022692"/>
    </source>
</evidence>
<evidence type="ECO:0000256" key="8">
    <source>
        <dbReference type="SAM" id="Phobius"/>
    </source>
</evidence>
<keyword evidence="11" id="KW-1185">Reference proteome</keyword>
<reference evidence="10 11" key="1">
    <citation type="journal article" date="2021" name="Nat. Plants">
        <title>The Taxus genome provides insights into paclitaxel biosynthesis.</title>
        <authorList>
            <person name="Xiong X."/>
            <person name="Gou J."/>
            <person name="Liao Q."/>
            <person name="Li Y."/>
            <person name="Zhou Q."/>
            <person name="Bi G."/>
            <person name="Li C."/>
            <person name="Du R."/>
            <person name="Wang X."/>
            <person name="Sun T."/>
            <person name="Guo L."/>
            <person name="Liang H."/>
            <person name="Lu P."/>
            <person name="Wu Y."/>
            <person name="Zhang Z."/>
            <person name="Ro D.K."/>
            <person name="Shang Y."/>
            <person name="Huang S."/>
            <person name="Yan J."/>
        </authorList>
    </citation>
    <scope>NUCLEOTIDE SEQUENCE [LARGE SCALE GENOMIC DNA]</scope>
    <source>
        <strain evidence="10">Ta-2019</strain>
    </source>
</reference>
<evidence type="ECO:0000313" key="10">
    <source>
        <dbReference type="EMBL" id="KAH9304484.1"/>
    </source>
</evidence>
<evidence type="ECO:0000256" key="4">
    <source>
        <dbReference type="ARBA" id="ARBA00022989"/>
    </source>
</evidence>
<dbReference type="OMA" id="THSATWY"/>